<protein>
    <submittedName>
        <fullName evidence="2">Hypothetical_protein</fullName>
    </submittedName>
</protein>
<dbReference type="EMBL" id="CAXDID020000053">
    <property type="protein sequence ID" value="CAL6006012.1"/>
    <property type="molecule type" value="Genomic_DNA"/>
</dbReference>
<comment type="caution">
    <text evidence="1">The sequence shown here is derived from an EMBL/GenBank/DDBJ whole genome shotgun (WGS) entry which is preliminary data.</text>
</comment>
<sequence>MKHLLPKPLGQLSLSSASQSTYEPLVTCHQGTVFSTLCDTNELYEDSCEFALIDEKRLLACKISDSMECLKRSCRCIEKLGCKIQVIEQNICIVKKNTKNILHNIVALAK</sequence>
<gene>
    <name evidence="2" type="ORF">HINF_LOCUS19938</name>
    <name evidence="1" type="ORF">HINF_LOCUS4209</name>
</gene>
<name>A0AA86NBD7_9EUKA</name>
<accession>A0AA86NBD7</accession>
<reference evidence="1" key="1">
    <citation type="submission" date="2023-06" db="EMBL/GenBank/DDBJ databases">
        <authorList>
            <person name="Kurt Z."/>
        </authorList>
    </citation>
    <scope>NUCLEOTIDE SEQUENCE</scope>
</reference>
<dbReference type="EMBL" id="CATOUU010000108">
    <property type="protein sequence ID" value="CAI9916564.1"/>
    <property type="molecule type" value="Genomic_DNA"/>
</dbReference>
<keyword evidence="3" id="KW-1185">Reference proteome</keyword>
<evidence type="ECO:0000313" key="3">
    <source>
        <dbReference type="Proteomes" id="UP001642409"/>
    </source>
</evidence>
<proteinExistence type="predicted"/>
<dbReference type="AlphaFoldDB" id="A0AA86NBD7"/>
<evidence type="ECO:0000313" key="1">
    <source>
        <dbReference type="EMBL" id="CAI9916564.1"/>
    </source>
</evidence>
<organism evidence="1">
    <name type="scientific">Hexamita inflata</name>
    <dbReference type="NCBI Taxonomy" id="28002"/>
    <lineage>
        <taxon>Eukaryota</taxon>
        <taxon>Metamonada</taxon>
        <taxon>Diplomonadida</taxon>
        <taxon>Hexamitidae</taxon>
        <taxon>Hexamitinae</taxon>
        <taxon>Hexamita</taxon>
    </lineage>
</organism>
<evidence type="ECO:0000313" key="2">
    <source>
        <dbReference type="EMBL" id="CAL6006012.1"/>
    </source>
</evidence>
<reference evidence="2 3" key="2">
    <citation type="submission" date="2024-07" db="EMBL/GenBank/DDBJ databases">
        <authorList>
            <person name="Akdeniz Z."/>
        </authorList>
    </citation>
    <scope>NUCLEOTIDE SEQUENCE [LARGE SCALE GENOMIC DNA]</scope>
</reference>
<dbReference type="Proteomes" id="UP001642409">
    <property type="component" value="Unassembled WGS sequence"/>
</dbReference>